<evidence type="ECO:0000313" key="2">
    <source>
        <dbReference type="EMBL" id="QPJ65989.1"/>
    </source>
</evidence>
<dbReference type="KEGG" id="nva:G3M78_11530"/>
<accession>A0A7T0G442</accession>
<dbReference type="EMBL" id="CP048620">
    <property type="protein sequence ID" value="QPJ65989.1"/>
    <property type="molecule type" value="Genomic_DNA"/>
</dbReference>
<evidence type="ECO:0000256" key="1">
    <source>
        <dbReference type="SAM" id="Phobius"/>
    </source>
</evidence>
<dbReference type="Proteomes" id="UP000594464">
    <property type="component" value="Chromosome"/>
</dbReference>
<dbReference type="AlphaFoldDB" id="A0A7T0G442"/>
<gene>
    <name evidence="2" type="ORF">G3M78_11530</name>
</gene>
<keyword evidence="1" id="KW-0812">Transmembrane</keyword>
<organism evidence="2 3">
    <name type="scientific">Candidatus Nitrohelix vancouverensis</name>
    <dbReference type="NCBI Taxonomy" id="2705534"/>
    <lineage>
        <taxon>Bacteria</taxon>
        <taxon>Pseudomonadati</taxon>
        <taxon>Nitrospinota/Tectimicrobiota group</taxon>
        <taxon>Nitrospinota</taxon>
        <taxon>Nitrospinia</taxon>
        <taxon>Nitrospinales</taxon>
        <taxon>Nitrospinaceae</taxon>
        <taxon>Candidatus Nitrohelix</taxon>
    </lineage>
</organism>
<sequence length="64" mass="7181">MESLNAAILWRAFLTTTIVSPCLKWGVKVSWPFAGIYFTLFALTAGALYLAFYLESKWGDEDEG</sequence>
<proteinExistence type="predicted"/>
<keyword evidence="1" id="KW-0472">Membrane</keyword>
<keyword evidence="1" id="KW-1133">Transmembrane helix</keyword>
<evidence type="ECO:0000313" key="3">
    <source>
        <dbReference type="Proteomes" id="UP000594464"/>
    </source>
</evidence>
<reference evidence="3" key="1">
    <citation type="submission" date="2020-02" db="EMBL/GenBank/DDBJ databases">
        <title>Genomic and physiological characterization of two novel Nitrospinaceae genera.</title>
        <authorList>
            <person name="Mueller A.J."/>
            <person name="Jung M.-Y."/>
            <person name="Strachan C.R."/>
            <person name="Herbold C.W."/>
            <person name="Kirkegaard R.H."/>
            <person name="Daims H."/>
        </authorList>
    </citation>
    <scope>NUCLEOTIDE SEQUENCE [LARGE SCALE GENOMIC DNA]</scope>
</reference>
<feature type="transmembrane region" description="Helical" evidence="1">
    <location>
        <begin position="34"/>
        <end position="54"/>
    </location>
</feature>
<protein>
    <submittedName>
        <fullName evidence="2">Uncharacterized protein</fullName>
    </submittedName>
</protein>
<name>A0A7T0G442_9BACT</name>